<sequence length="210" mass="24114">MRRPELVMLAVMLNLLLAADGELTLHNRDNMTVMSRQQSAVIESSAKELYQTLLKNKRDKNEFLIALFYSDDVFSTRAVPFFDVTPQFFPFPNNVKFISFNAKNDRKMILRFRLHGFPTIVCFHKGKITSRLERAFTTDNIIRFVNRSTGISPIKGQVPQVWVTEEGRARVDGQDPLLHLSMLLIVLGGLHLLYQSTRRTAESSEHDKSD</sequence>
<evidence type="ECO:0008006" key="5">
    <source>
        <dbReference type="Google" id="ProtNLM"/>
    </source>
</evidence>
<feature type="chain" id="PRO_5008771959" description="Thioredoxin domain-containing protein" evidence="1">
    <location>
        <begin position="22"/>
        <end position="210"/>
    </location>
</feature>
<reference evidence="2 4" key="1">
    <citation type="journal article" date="2012" name="Nature">
        <title>Algal genomes reveal evolutionary mosaicism and the fate of nucleomorphs.</title>
        <authorList>
            <consortium name="DOE Joint Genome Institute"/>
            <person name="Curtis B.A."/>
            <person name="Tanifuji G."/>
            <person name="Burki F."/>
            <person name="Gruber A."/>
            <person name="Irimia M."/>
            <person name="Maruyama S."/>
            <person name="Arias M.C."/>
            <person name="Ball S.G."/>
            <person name="Gile G.H."/>
            <person name="Hirakawa Y."/>
            <person name="Hopkins J.F."/>
            <person name="Kuo A."/>
            <person name="Rensing S.A."/>
            <person name="Schmutz J."/>
            <person name="Symeonidi A."/>
            <person name="Elias M."/>
            <person name="Eveleigh R.J."/>
            <person name="Herman E.K."/>
            <person name="Klute M.J."/>
            <person name="Nakayama T."/>
            <person name="Obornik M."/>
            <person name="Reyes-Prieto A."/>
            <person name="Armbrust E.V."/>
            <person name="Aves S.J."/>
            <person name="Beiko R.G."/>
            <person name="Coutinho P."/>
            <person name="Dacks J.B."/>
            <person name="Durnford D.G."/>
            <person name="Fast N.M."/>
            <person name="Green B.R."/>
            <person name="Grisdale C.J."/>
            <person name="Hempel F."/>
            <person name="Henrissat B."/>
            <person name="Hoppner M.P."/>
            <person name="Ishida K."/>
            <person name="Kim E."/>
            <person name="Koreny L."/>
            <person name="Kroth P.G."/>
            <person name="Liu Y."/>
            <person name="Malik S.B."/>
            <person name="Maier U.G."/>
            <person name="McRose D."/>
            <person name="Mock T."/>
            <person name="Neilson J.A."/>
            <person name="Onodera N.T."/>
            <person name="Poole A.M."/>
            <person name="Pritham E.J."/>
            <person name="Richards T.A."/>
            <person name="Rocap G."/>
            <person name="Roy S.W."/>
            <person name="Sarai C."/>
            <person name="Schaack S."/>
            <person name="Shirato S."/>
            <person name="Slamovits C.H."/>
            <person name="Spencer D.F."/>
            <person name="Suzuki S."/>
            <person name="Worden A.Z."/>
            <person name="Zauner S."/>
            <person name="Barry K."/>
            <person name="Bell C."/>
            <person name="Bharti A.K."/>
            <person name="Crow J.A."/>
            <person name="Grimwood J."/>
            <person name="Kramer R."/>
            <person name="Lindquist E."/>
            <person name="Lucas S."/>
            <person name="Salamov A."/>
            <person name="McFadden G.I."/>
            <person name="Lane C.E."/>
            <person name="Keeling P.J."/>
            <person name="Gray M.W."/>
            <person name="Grigoriev I.V."/>
            <person name="Archibald J.M."/>
        </authorList>
    </citation>
    <scope>NUCLEOTIDE SEQUENCE</scope>
    <source>
        <strain evidence="2 4">CCMP2712</strain>
    </source>
</reference>
<dbReference type="PANTHER" id="PTHR14684:SF2">
    <property type="entry name" value="THIOREDOXIN DOMAIN-CONTAINING PROTEIN 15"/>
    <property type="match status" value="1"/>
</dbReference>
<dbReference type="AlphaFoldDB" id="L1JZ18"/>
<dbReference type="EMBL" id="JH992970">
    <property type="protein sequence ID" value="EKX53333.1"/>
    <property type="molecule type" value="Genomic_DNA"/>
</dbReference>
<dbReference type="InterPro" id="IPR036249">
    <property type="entry name" value="Thioredoxin-like_sf"/>
</dbReference>
<dbReference type="EnsemblProtists" id="EKX53333">
    <property type="protein sequence ID" value="EKX53333"/>
    <property type="gene ID" value="GUITHDRAFT_101035"/>
</dbReference>
<gene>
    <name evidence="2" type="ORF">GUITHDRAFT_101035</name>
</gene>
<dbReference type="GO" id="GO:0005929">
    <property type="term" value="C:cilium"/>
    <property type="evidence" value="ECO:0007669"/>
    <property type="project" value="TreeGrafter"/>
</dbReference>
<dbReference type="PANTHER" id="PTHR14684">
    <property type="entry name" value="THIOREDOXIN DOMAIN-CONTAINING PROTEIN 15"/>
    <property type="match status" value="1"/>
</dbReference>
<dbReference type="HOGENOM" id="CLU_1312259_0_0_1"/>
<protein>
    <recommendedName>
        <fullName evidence="5">Thioredoxin domain-containing protein</fullName>
    </recommendedName>
</protein>
<dbReference type="RefSeq" id="XP_005840313.1">
    <property type="nucleotide sequence ID" value="XM_005840256.1"/>
</dbReference>
<keyword evidence="1" id="KW-0732">Signal</keyword>
<dbReference type="Gene3D" id="3.40.30.10">
    <property type="entry name" value="Glutaredoxin"/>
    <property type="match status" value="1"/>
</dbReference>
<dbReference type="SUPFAM" id="SSF52833">
    <property type="entry name" value="Thioredoxin-like"/>
    <property type="match status" value="1"/>
</dbReference>
<feature type="signal peptide" evidence="1">
    <location>
        <begin position="1"/>
        <end position="21"/>
    </location>
</feature>
<dbReference type="KEGG" id="gtt:GUITHDRAFT_101035"/>
<reference evidence="3" key="3">
    <citation type="submission" date="2016-03" db="UniProtKB">
        <authorList>
            <consortium name="EnsemblProtists"/>
        </authorList>
    </citation>
    <scope>IDENTIFICATION</scope>
</reference>
<dbReference type="GeneID" id="17310129"/>
<evidence type="ECO:0000313" key="3">
    <source>
        <dbReference type="EnsemblProtists" id="EKX53333"/>
    </source>
</evidence>
<dbReference type="PaxDb" id="55529-EKX53333"/>
<evidence type="ECO:0000313" key="2">
    <source>
        <dbReference type="EMBL" id="EKX53333.1"/>
    </source>
</evidence>
<evidence type="ECO:0000256" key="1">
    <source>
        <dbReference type="SAM" id="SignalP"/>
    </source>
</evidence>
<keyword evidence="4" id="KW-1185">Reference proteome</keyword>
<accession>L1JZ18</accession>
<organism evidence="2">
    <name type="scientific">Guillardia theta (strain CCMP2712)</name>
    <name type="common">Cryptophyte</name>
    <dbReference type="NCBI Taxonomy" id="905079"/>
    <lineage>
        <taxon>Eukaryota</taxon>
        <taxon>Cryptophyceae</taxon>
        <taxon>Pyrenomonadales</taxon>
        <taxon>Geminigeraceae</taxon>
        <taxon>Guillardia</taxon>
    </lineage>
</organism>
<reference evidence="4" key="2">
    <citation type="submission" date="2012-11" db="EMBL/GenBank/DDBJ databases">
        <authorList>
            <person name="Kuo A."/>
            <person name="Curtis B.A."/>
            <person name="Tanifuji G."/>
            <person name="Burki F."/>
            <person name="Gruber A."/>
            <person name="Irimia M."/>
            <person name="Maruyama S."/>
            <person name="Arias M.C."/>
            <person name="Ball S.G."/>
            <person name="Gile G.H."/>
            <person name="Hirakawa Y."/>
            <person name="Hopkins J.F."/>
            <person name="Rensing S.A."/>
            <person name="Schmutz J."/>
            <person name="Symeonidi A."/>
            <person name="Elias M."/>
            <person name="Eveleigh R.J."/>
            <person name="Herman E.K."/>
            <person name="Klute M.J."/>
            <person name="Nakayama T."/>
            <person name="Obornik M."/>
            <person name="Reyes-Prieto A."/>
            <person name="Armbrust E.V."/>
            <person name="Aves S.J."/>
            <person name="Beiko R.G."/>
            <person name="Coutinho P."/>
            <person name="Dacks J.B."/>
            <person name="Durnford D.G."/>
            <person name="Fast N.M."/>
            <person name="Green B.R."/>
            <person name="Grisdale C."/>
            <person name="Hempe F."/>
            <person name="Henrissat B."/>
            <person name="Hoppner M.P."/>
            <person name="Ishida K.-I."/>
            <person name="Kim E."/>
            <person name="Koreny L."/>
            <person name="Kroth P.G."/>
            <person name="Liu Y."/>
            <person name="Malik S.-B."/>
            <person name="Maier U.G."/>
            <person name="McRose D."/>
            <person name="Mock T."/>
            <person name="Neilson J.A."/>
            <person name="Onodera N.T."/>
            <person name="Poole A.M."/>
            <person name="Pritham E.J."/>
            <person name="Richards T.A."/>
            <person name="Rocap G."/>
            <person name="Roy S.W."/>
            <person name="Sarai C."/>
            <person name="Schaack S."/>
            <person name="Shirato S."/>
            <person name="Slamovits C.H."/>
            <person name="Spencer D.F."/>
            <person name="Suzuki S."/>
            <person name="Worden A.Z."/>
            <person name="Zauner S."/>
            <person name="Barry K."/>
            <person name="Bell C."/>
            <person name="Bharti A.K."/>
            <person name="Crow J.A."/>
            <person name="Grimwood J."/>
            <person name="Kramer R."/>
            <person name="Lindquist E."/>
            <person name="Lucas S."/>
            <person name="Salamov A."/>
            <person name="McFadden G.I."/>
            <person name="Lane C.E."/>
            <person name="Keeling P.J."/>
            <person name="Gray M.W."/>
            <person name="Grigoriev I.V."/>
            <person name="Archibald J.M."/>
        </authorList>
    </citation>
    <scope>NUCLEOTIDE SEQUENCE</scope>
    <source>
        <strain evidence="4">CCMP2712</strain>
    </source>
</reference>
<proteinExistence type="predicted"/>
<dbReference type="Proteomes" id="UP000011087">
    <property type="component" value="Unassembled WGS sequence"/>
</dbReference>
<dbReference type="GO" id="GO:0060271">
    <property type="term" value="P:cilium assembly"/>
    <property type="evidence" value="ECO:0007669"/>
    <property type="project" value="TreeGrafter"/>
</dbReference>
<evidence type="ECO:0000313" key="4">
    <source>
        <dbReference type="Proteomes" id="UP000011087"/>
    </source>
</evidence>
<dbReference type="InterPro" id="IPR042418">
    <property type="entry name" value="TXNDC15"/>
</dbReference>
<dbReference type="eggNOG" id="ENOG502T0VN">
    <property type="taxonomic scope" value="Eukaryota"/>
</dbReference>
<name>L1JZ18_GUITC</name>